<evidence type="ECO:0000259" key="1">
    <source>
        <dbReference type="Pfam" id="PF04545"/>
    </source>
</evidence>
<protein>
    <submittedName>
        <fullName evidence="2">Sigma factor-like helix-turn-helix DNA-binding protein</fullName>
    </submittedName>
</protein>
<keyword evidence="3" id="KW-1185">Reference proteome</keyword>
<dbReference type="RefSeq" id="WP_031535044.1">
    <property type="nucleotide sequence ID" value="NZ_JBBMFN010000049.1"/>
</dbReference>
<dbReference type="InterPro" id="IPR013324">
    <property type="entry name" value="RNA_pol_sigma_r3/r4-like"/>
</dbReference>
<organism evidence="2 3">
    <name type="scientific">Niallia hominis</name>
    <dbReference type="NCBI Taxonomy" id="3133173"/>
    <lineage>
        <taxon>Bacteria</taxon>
        <taxon>Bacillati</taxon>
        <taxon>Bacillota</taxon>
        <taxon>Bacilli</taxon>
        <taxon>Bacillales</taxon>
        <taxon>Bacillaceae</taxon>
        <taxon>Niallia</taxon>
    </lineage>
</organism>
<dbReference type="InterPro" id="IPR007630">
    <property type="entry name" value="RNA_pol_sigma70_r4"/>
</dbReference>
<reference evidence="2 3" key="1">
    <citation type="submission" date="2024-03" db="EMBL/GenBank/DDBJ databases">
        <title>Human intestinal bacterial collection.</title>
        <authorList>
            <person name="Pauvert C."/>
            <person name="Hitch T.C.A."/>
            <person name="Clavel T."/>
        </authorList>
    </citation>
    <scope>NUCLEOTIDE SEQUENCE [LARGE SCALE GENOMIC DNA]</scope>
    <source>
        <strain evidence="2 3">CLA-SR-H024</strain>
    </source>
</reference>
<evidence type="ECO:0000313" key="2">
    <source>
        <dbReference type="EMBL" id="MEQ2467341.1"/>
    </source>
</evidence>
<dbReference type="Gene3D" id="1.20.140.160">
    <property type="match status" value="1"/>
</dbReference>
<dbReference type="EMBL" id="JBBMFN010000049">
    <property type="protein sequence ID" value="MEQ2467341.1"/>
    <property type="molecule type" value="Genomic_DNA"/>
</dbReference>
<dbReference type="Proteomes" id="UP001465426">
    <property type="component" value="Unassembled WGS sequence"/>
</dbReference>
<evidence type="ECO:0000313" key="3">
    <source>
        <dbReference type="Proteomes" id="UP001465426"/>
    </source>
</evidence>
<dbReference type="Pfam" id="PF04545">
    <property type="entry name" value="Sigma70_r4"/>
    <property type="match status" value="1"/>
</dbReference>
<accession>A0ABV1F1V8</accession>
<proteinExistence type="predicted"/>
<comment type="caution">
    <text evidence="2">The sequence shown here is derived from an EMBL/GenBank/DDBJ whole genome shotgun (WGS) entry which is preliminary data.</text>
</comment>
<dbReference type="SUPFAM" id="SSF88659">
    <property type="entry name" value="Sigma3 and sigma4 domains of RNA polymerase sigma factors"/>
    <property type="match status" value="1"/>
</dbReference>
<feature type="domain" description="RNA polymerase sigma-70 region 4" evidence="1">
    <location>
        <begin position="144"/>
        <end position="191"/>
    </location>
</feature>
<sequence>MKECRSFQSEAFTAFLQDNKSLLSNPIVKSFLEKKINLLLLKKAIEFPTKENKEKLDEAFKKHFFTIRFTAYITSSMEYSTINFNKNLTMYQKRFPLILAEREAGGEKDITLYDKEAEIERMVEKEVLRASVEEYIADKMIYSAILSLTTSQRDILTYAYLYKLTDTEIARTIGTSQQYVSKTRKVALQRILSFMNGRRKVDGIDRYDSMDDNDQ</sequence>
<name>A0ABV1F1V8_9BACI</name>
<gene>
    <name evidence="2" type="ORF">WMO63_16925</name>
</gene>